<name>A0A8S0TZD1_OLEEU</name>
<comment type="caution">
    <text evidence="2">The sequence shown here is derived from an EMBL/GenBank/DDBJ whole genome shotgun (WGS) entry which is preliminary data.</text>
</comment>
<keyword evidence="1" id="KW-0812">Transmembrane</keyword>
<proteinExistence type="predicted"/>
<feature type="transmembrane region" description="Helical" evidence="1">
    <location>
        <begin position="180"/>
        <end position="202"/>
    </location>
</feature>
<evidence type="ECO:0000313" key="2">
    <source>
        <dbReference type="EMBL" id="CAA3010186.1"/>
    </source>
</evidence>
<accession>A0A8S0TZD1</accession>
<keyword evidence="1" id="KW-1133">Transmembrane helix</keyword>
<evidence type="ECO:0000256" key="1">
    <source>
        <dbReference type="SAM" id="Phobius"/>
    </source>
</evidence>
<feature type="transmembrane region" description="Helical" evidence="1">
    <location>
        <begin position="37"/>
        <end position="58"/>
    </location>
</feature>
<dbReference type="Gramene" id="OE9A022366T1">
    <property type="protein sequence ID" value="OE9A022366C1"/>
    <property type="gene ID" value="OE9A022366"/>
</dbReference>
<feature type="transmembrane region" description="Helical" evidence="1">
    <location>
        <begin position="78"/>
        <end position="97"/>
    </location>
</feature>
<keyword evidence="3" id="KW-1185">Reference proteome</keyword>
<protein>
    <submittedName>
        <fullName evidence="2">Uncharacterized protein</fullName>
    </submittedName>
</protein>
<organism evidence="2 3">
    <name type="scientific">Olea europaea subsp. europaea</name>
    <dbReference type="NCBI Taxonomy" id="158383"/>
    <lineage>
        <taxon>Eukaryota</taxon>
        <taxon>Viridiplantae</taxon>
        <taxon>Streptophyta</taxon>
        <taxon>Embryophyta</taxon>
        <taxon>Tracheophyta</taxon>
        <taxon>Spermatophyta</taxon>
        <taxon>Magnoliopsida</taxon>
        <taxon>eudicotyledons</taxon>
        <taxon>Gunneridae</taxon>
        <taxon>Pentapetalae</taxon>
        <taxon>asterids</taxon>
        <taxon>lamiids</taxon>
        <taxon>Lamiales</taxon>
        <taxon>Oleaceae</taxon>
        <taxon>Oleeae</taxon>
        <taxon>Olea</taxon>
    </lineage>
</organism>
<evidence type="ECO:0000313" key="3">
    <source>
        <dbReference type="Proteomes" id="UP000594638"/>
    </source>
</evidence>
<dbReference type="AlphaFoldDB" id="A0A8S0TZD1"/>
<dbReference type="EMBL" id="CACTIH010007336">
    <property type="protein sequence ID" value="CAA3010186.1"/>
    <property type="molecule type" value="Genomic_DNA"/>
</dbReference>
<keyword evidence="1" id="KW-0472">Membrane</keyword>
<reference evidence="2 3" key="1">
    <citation type="submission" date="2019-12" db="EMBL/GenBank/DDBJ databases">
        <authorList>
            <person name="Alioto T."/>
            <person name="Alioto T."/>
            <person name="Gomez Garrido J."/>
        </authorList>
    </citation>
    <scope>NUCLEOTIDE SEQUENCE [LARGE SCALE GENOMIC DNA]</scope>
</reference>
<sequence length="232" mass="25776">MDTRRRGSTNNNGSDSVTLGGVAVNTSPAQVHALPTVWAFLFGIFHVLYLLQLISHIPHVKWESTDSSDVPKMIEFTVIVYILIPFSSLFFILYSYLVSVLVKLGKYKILVKVIGVVLHQILVLDGESDEAHQTIFALHMASIVCYIRNEARGDPSGFISVMVLAFARSAASNYKANNRLFGIYVIVAICAVLALICAEDVTTSMFQKLKRRALLLWRVEVAVEEGQQTDVQ</sequence>
<dbReference type="Proteomes" id="UP000594638">
    <property type="component" value="Unassembled WGS sequence"/>
</dbReference>
<gene>
    <name evidence="2" type="ORF">OLEA9_A022366</name>
</gene>